<dbReference type="FunCoup" id="Q55EE1">
    <property type="interactions" value="266"/>
</dbReference>
<dbReference type="Reactome" id="R-DDI-1483248">
    <property type="pathway name" value="Synthesis of PIPs at the ER membrane"/>
</dbReference>
<dbReference type="PRINTS" id="PR01415">
    <property type="entry name" value="ANKYRIN"/>
</dbReference>
<dbReference type="GO" id="GO:0043325">
    <property type="term" value="F:phosphatidylinositol-3,4-bisphosphate binding"/>
    <property type="evidence" value="ECO:0000314"/>
    <property type="project" value="dictyBase"/>
</dbReference>
<dbReference type="GO" id="GO:0005737">
    <property type="term" value="C:cytoplasm"/>
    <property type="evidence" value="ECO:0000318"/>
    <property type="project" value="GO_Central"/>
</dbReference>
<dbReference type="VEuPathDB" id="AmoebaDB:DDB_G0269272"/>
<feature type="repeat" description="ANK" evidence="3">
    <location>
        <begin position="114"/>
        <end position="150"/>
    </location>
</feature>
<feature type="binding site" evidence="2">
    <location>
        <begin position="871"/>
        <end position="872"/>
    </location>
    <ligand>
        <name>substrate</name>
    </ligand>
</feature>
<evidence type="ECO:0000256" key="2">
    <source>
        <dbReference type="PIRSR" id="PIRSR630564-2"/>
    </source>
</evidence>
<dbReference type="GO" id="GO:0031252">
    <property type="term" value="C:cell leading edge"/>
    <property type="evidence" value="ECO:0000314"/>
    <property type="project" value="dictyBase"/>
</dbReference>
<dbReference type="InterPro" id="IPR036770">
    <property type="entry name" value="Ankyrin_rpt-contain_sf"/>
</dbReference>
<dbReference type="InterPro" id="IPR029021">
    <property type="entry name" value="Prot-tyrosine_phosphatase-like"/>
</dbReference>
<dbReference type="Pfam" id="PF12796">
    <property type="entry name" value="Ank_2"/>
    <property type="match status" value="2"/>
</dbReference>
<dbReference type="AlphaFoldDB" id="Q55EE1"/>
<dbReference type="SMART" id="SM00248">
    <property type="entry name" value="ANK"/>
    <property type="match status" value="5"/>
</dbReference>
<feature type="compositionally biased region" description="Polar residues" evidence="4">
    <location>
        <begin position="551"/>
        <end position="560"/>
    </location>
</feature>
<evidence type="ECO:0000313" key="7">
    <source>
        <dbReference type="Proteomes" id="UP000002195"/>
    </source>
</evidence>
<dbReference type="InterPro" id="IPR030564">
    <property type="entry name" value="Myotubularin"/>
</dbReference>
<dbReference type="Gene3D" id="1.25.40.20">
    <property type="entry name" value="Ankyrin repeat-containing domain"/>
    <property type="match status" value="1"/>
</dbReference>
<organism evidence="6 7">
    <name type="scientific">Dictyostelium discoideum</name>
    <name type="common">Social amoeba</name>
    <dbReference type="NCBI Taxonomy" id="44689"/>
    <lineage>
        <taxon>Eukaryota</taxon>
        <taxon>Amoebozoa</taxon>
        <taxon>Evosea</taxon>
        <taxon>Eumycetozoa</taxon>
        <taxon>Dictyostelia</taxon>
        <taxon>Dictyosteliales</taxon>
        <taxon>Dictyosteliaceae</taxon>
        <taxon>Dictyostelium</taxon>
    </lineage>
</organism>
<dbReference type="InParanoid" id="Q55EE1"/>
<dbReference type="GO" id="GO:0046856">
    <property type="term" value="P:phosphatidylinositol dephosphorylation"/>
    <property type="evidence" value="ECO:0000318"/>
    <property type="project" value="GO_Central"/>
</dbReference>
<feature type="region of interest" description="Disordered" evidence="4">
    <location>
        <begin position="1148"/>
        <end position="1214"/>
    </location>
</feature>
<dbReference type="GO" id="GO:0004438">
    <property type="term" value="F:phosphatidylinositol-3-phosphate phosphatase activity"/>
    <property type="evidence" value="ECO:0000318"/>
    <property type="project" value="GO_Central"/>
</dbReference>
<dbReference type="Reactome" id="R-DDI-1632852">
    <property type="pathway name" value="Macroautophagy"/>
</dbReference>
<dbReference type="InterPro" id="IPR002110">
    <property type="entry name" value="Ankyrin_rpt"/>
</dbReference>
<feature type="binding site" evidence="2">
    <location>
        <begin position="940"/>
        <end position="946"/>
    </location>
    <ligand>
        <name>substrate</name>
    </ligand>
</feature>
<dbReference type="Reactome" id="R-DDI-1660499">
    <property type="pathway name" value="Synthesis of PIPs at the plasma membrane"/>
</dbReference>
<dbReference type="Reactome" id="R-DDI-1660517">
    <property type="pathway name" value="Synthesis of PIPs at the late endosome membrane"/>
</dbReference>
<feature type="region of interest" description="Disordered" evidence="4">
    <location>
        <begin position="518"/>
        <end position="563"/>
    </location>
</feature>
<gene>
    <name evidence="6" type="ORF">DDB_G0269272</name>
</gene>
<feature type="compositionally biased region" description="Polar residues" evidence="4">
    <location>
        <begin position="425"/>
        <end position="435"/>
    </location>
</feature>
<dbReference type="GeneID" id="8616784"/>
<feature type="compositionally biased region" description="Polar residues" evidence="4">
    <location>
        <begin position="350"/>
        <end position="359"/>
    </location>
</feature>
<dbReference type="GO" id="GO:0106018">
    <property type="term" value="F:phosphatidylinositol-3,5-bisphosphate phosphatase activity"/>
    <property type="evidence" value="ECO:0000314"/>
    <property type="project" value="dictyBase"/>
</dbReference>
<name>Q55EE1_DICDI</name>
<sequence length="1214" mass="138218">MNQQQIVNDQVLDNISRSQDKNVLKDFLKKGDLSTTKNSRNQTLLHLIAMNDNMVALKFYLKKKYVVFKGTNIVVDQRDKDGYTPLHCAVNQGSFEIAKKFLSRGSDPNARTESGSTPLHLLSKFCHSNKSIKLAKKLIDYGAYINHKDSKQETPLHRATMLNDNYDYLKLLLHHGANPNIVNKRGRTCQHISIEQGKVDLLELFLMYGADFNKSTSMLPSPIEMAYQSVFPSIKQFFLNRVSTRGENILMIEKAVFLGKPISNFVQNGDSFTTGTSTQLYTGKLYITNYRIVFKIDQIQNNQIASPQSSISTQTTSSSTSSPLIIIPSITVNNNQQLLLSPSPLASPSFKQQPQLQLNSSTLSTSSTGSTSSMATLVNTSNTTTPTTNNTIINNDFPLLEDEEESIPLLSILNLRTDDDKDNQTGDLDSSNNKENIIVPNSDLNFSHENIVDDCLVSSTISSSNVQNNNNNNNNSSSSSGSNSNHNSITQSASSILNTIIHFNKNIGGSLSIISHNNNNNNSPNSNNPNNNNLNNNNNNHLSTPPLSPSQSNSSFINDNQQQQKQDITMNYQLINIETKDFKQFKLYFLSLYVRDKIMELISYHYKEKIERLIKVENQNKSIQKKIAEEHIQMHDESRIQHIDRYESYGVFEESTPFLFAYLYKPIFNFSSSQSPSPSLSSSSNLSNSVISNNSFNNNQNNQNNQNNNNNFINGWEIYNQKKEYLRFNINIDENNNSNCYWRVTSINKEYKMCSSYSSSLVVLSKTLDKDLEKIFSFRSKGRIPSLSWKDPNSNASISRCSQPLVGIERSRCPEDELYCSNLALSAPSKTLYLIDARPKLNAYANTANGAGFENIHNYPNCKLVFMNIPNIHVIRKSLEKLTSSMRSSTRDKDHTESTDMRWWGCIEETGWISHIKSILEAATFSADLILKGNSILVHCSDGWDRTPQITSLTQILLDPYYRTIVGFQVLIEKEWLSFGHKFSLRLGHLPGNEEERSPIFQQFLDCCFQLCSQFPLLFEFTPTLLLFISDNIHSCKYGTFLNNCEKDRVQDQVKFKTTSIWSEVHFNIHKFLNPYYNPQDIQSIKPKLYSRCLELWKACYMRVESKDFWMHSNWLLHNSTFNFQNNQNNQNNNNTKNNLSKLFLQNQHQHKNQQQQNSDSTRASISSISSSNSYNNDTTPAHWIPQNKHSQTQHSPILASHRPTSIINDLKDI</sequence>
<dbReference type="KEGG" id="ddi:DDB_G0269272"/>
<feature type="compositionally biased region" description="Low complexity" evidence="4">
    <location>
        <begin position="1148"/>
        <end position="1179"/>
    </location>
</feature>
<dbReference type="PANTHER" id="PTHR10807:SF83">
    <property type="entry name" value="MYOTUBULARIN PHOSPHATASE DOMAIN-CONTAINING PROTEIN"/>
    <property type="match status" value="1"/>
</dbReference>
<evidence type="ECO:0000256" key="4">
    <source>
        <dbReference type="SAM" id="MobiDB-lite"/>
    </source>
</evidence>
<evidence type="ECO:0000256" key="1">
    <source>
        <dbReference type="PIRSR" id="PIRSR630564-1"/>
    </source>
</evidence>
<feature type="compositionally biased region" description="Low complexity" evidence="4">
    <location>
        <begin position="518"/>
        <end position="545"/>
    </location>
</feature>
<dbReference type="dictyBase" id="DDB_G0269272">
    <property type="gene designation" value="mtm6"/>
</dbReference>
<dbReference type="HOGENOM" id="CLU_269413_0_0_1"/>
<dbReference type="EMBL" id="AAFI02000005">
    <property type="protein sequence ID" value="EAL71986.1"/>
    <property type="molecule type" value="Genomic_DNA"/>
</dbReference>
<dbReference type="PROSITE" id="PS50088">
    <property type="entry name" value="ANK_REPEAT"/>
    <property type="match status" value="4"/>
</dbReference>
<feature type="compositionally biased region" description="Low complexity" evidence="4">
    <location>
        <begin position="360"/>
        <end position="391"/>
    </location>
</feature>
<feature type="domain" description="Myotubularin phosphatase" evidence="5">
    <location>
        <begin position="715"/>
        <end position="1101"/>
    </location>
</feature>
<dbReference type="SUPFAM" id="SSF52799">
    <property type="entry name" value="(Phosphotyrosine protein) phosphatases II"/>
    <property type="match status" value="1"/>
</dbReference>
<reference evidence="6 7" key="1">
    <citation type="journal article" date="2005" name="Nature">
        <title>The genome of the social amoeba Dictyostelium discoideum.</title>
        <authorList>
            <consortium name="The Dictyostelium discoideum Sequencing Consortium"/>
            <person name="Eichinger L."/>
            <person name="Pachebat J.A."/>
            <person name="Glockner G."/>
            <person name="Rajandream M.A."/>
            <person name="Sucgang R."/>
            <person name="Berriman M."/>
            <person name="Song J."/>
            <person name="Olsen R."/>
            <person name="Szafranski K."/>
            <person name="Xu Q."/>
            <person name="Tunggal B."/>
            <person name="Kummerfeld S."/>
            <person name="Madera M."/>
            <person name="Konfortov B.A."/>
            <person name="Rivero F."/>
            <person name="Bankier A.T."/>
            <person name="Lehmann R."/>
            <person name="Hamlin N."/>
            <person name="Davies R."/>
            <person name="Gaudet P."/>
            <person name="Fey P."/>
            <person name="Pilcher K."/>
            <person name="Chen G."/>
            <person name="Saunders D."/>
            <person name="Sodergren E."/>
            <person name="Davis P."/>
            <person name="Kerhornou A."/>
            <person name="Nie X."/>
            <person name="Hall N."/>
            <person name="Anjard C."/>
            <person name="Hemphill L."/>
            <person name="Bason N."/>
            <person name="Farbrother P."/>
            <person name="Desany B."/>
            <person name="Just E."/>
            <person name="Morio T."/>
            <person name="Rost R."/>
            <person name="Churcher C."/>
            <person name="Cooper J."/>
            <person name="Haydock S."/>
            <person name="van Driessche N."/>
            <person name="Cronin A."/>
            <person name="Goodhead I."/>
            <person name="Muzny D."/>
            <person name="Mourier T."/>
            <person name="Pain A."/>
            <person name="Lu M."/>
            <person name="Harper D."/>
            <person name="Lindsay R."/>
            <person name="Hauser H."/>
            <person name="James K."/>
            <person name="Quiles M."/>
            <person name="Madan Babu M."/>
            <person name="Saito T."/>
            <person name="Buchrieser C."/>
            <person name="Wardroper A."/>
            <person name="Felder M."/>
            <person name="Thangavelu M."/>
            <person name="Johnson D."/>
            <person name="Knights A."/>
            <person name="Loulseged H."/>
            <person name="Mungall K."/>
            <person name="Oliver K."/>
            <person name="Price C."/>
            <person name="Quail M.A."/>
            <person name="Urushihara H."/>
            <person name="Hernandez J."/>
            <person name="Rabbinowitsch E."/>
            <person name="Steffen D."/>
            <person name="Sanders M."/>
            <person name="Ma J."/>
            <person name="Kohara Y."/>
            <person name="Sharp S."/>
            <person name="Simmonds M."/>
            <person name="Spiegler S."/>
            <person name="Tivey A."/>
            <person name="Sugano S."/>
            <person name="White B."/>
            <person name="Walker D."/>
            <person name="Woodward J."/>
            <person name="Winckler T."/>
            <person name="Tanaka Y."/>
            <person name="Shaulsky G."/>
            <person name="Schleicher M."/>
            <person name="Weinstock G."/>
            <person name="Rosenthal A."/>
            <person name="Cox E.C."/>
            <person name="Chisholm R.L."/>
            <person name="Gibbs R."/>
            <person name="Loomis W.F."/>
            <person name="Platzer M."/>
            <person name="Kay R.R."/>
            <person name="Williams J."/>
            <person name="Dear P.H."/>
            <person name="Noegel A.A."/>
            <person name="Barrell B."/>
            <person name="Kuspa A."/>
        </authorList>
    </citation>
    <scope>NUCLEOTIDE SEQUENCE [LARGE SCALE GENOMIC DNA]</scope>
    <source>
        <strain evidence="6 7">AX4</strain>
    </source>
</reference>
<dbReference type="InterPro" id="IPR010569">
    <property type="entry name" value="Myotubularin-like_Pase_dom"/>
</dbReference>
<dbReference type="eggNOG" id="KOG4177">
    <property type="taxonomic scope" value="Eukaryota"/>
</dbReference>
<dbReference type="STRING" id="44689.Q55EE1"/>
<accession>Q55EE1</accession>
<dbReference type="PROSITE" id="PS51339">
    <property type="entry name" value="PPASE_MYOTUBULARIN"/>
    <property type="match status" value="1"/>
</dbReference>
<dbReference type="GO" id="GO:0016020">
    <property type="term" value="C:membrane"/>
    <property type="evidence" value="ECO:0000318"/>
    <property type="project" value="GO_Central"/>
</dbReference>
<feature type="active site" description="Phosphocysteine intermediate" evidence="1">
    <location>
        <position position="940"/>
    </location>
</feature>
<feature type="repeat" description="ANK" evidence="3">
    <location>
        <begin position="151"/>
        <end position="184"/>
    </location>
</feature>
<feature type="region of interest" description="Disordered" evidence="4">
    <location>
        <begin position="463"/>
        <end position="488"/>
    </location>
</feature>
<feature type="region of interest" description="Disordered" evidence="4">
    <location>
        <begin position="417"/>
        <end position="436"/>
    </location>
</feature>
<dbReference type="Pfam" id="PF06602">
    <property type="entry name" value="Myotub-related"/>
    <property type="match status" value="1"/>
</dbReference>
<dbReference type="Reactome" id="R-DDI-8876198">
    <property type="pathway name" value="RAB GEFs exchange GTP for GDP on RABs"/>
</dbReference>
<evidence type="ECO:0000259" key="5">
    <source>
        <dbReference type="PROSITE" id="PS51339"/>
    </source>
</evidence>
<dbReference type="CDD" id="cd14507">
    <property type="entry name" value="PTP-MTM-like"/>
    <property type="match status" value="1"/>
</dbReference>
<feature type="repeat" description="ANK" evidence="3">
    <location>
        <begin position="81"/>
        <end position="113"/>
    </location>
</feature>
<dbReference type="GO" id="GO:0070685">
    <property type="term" value="C:macropinocytic cup"/>
    <property type="evidence" value="ECO:0000314"/>
    <property type="project" value="dictyBase"/>
</dbReference>
<dbReference type="Reactome" id="R-DDI-1660516">
    <property type="pathway name" value="Synthesis of PIPs at the early endosome membrane"/>
</dbReference>
<proteinExistence type="predicted"/>
<keyword evidence="3" id="KW-0040">ANK repeat</keyword>
<dbReference type="RefSeq" id="XP_645840.1">
    <property type="nucleotide sequence ID" value="XM_640748.1"/>
</dbReference>
<dbReference type="SUPFAM" id="SSF48403">
    <property type="entry name" value="Ankyrin repeat"/>
    <property type="match status" value="1"/>
</dbReference>
<evidence type="ECO:0000256" key="3">
    <source>
        <dbReference type="PROSITE-ProRule" id="PRU00023"/>
    </source>
</evidence>
<comment type="caution">
    <text evidence="6">The sequence shown here is derived from an EMBL/GenBank/DDBJ whole genome shotgun (WGS) entry which is preliminary data.</text>
</comment>
<dbReference type="SMR" id="Q55EE1"/>
<dbReference type="PaxDb" id="44689-DDB0190143"/>
<evidence type="ECO:0000313" key="6">
    <source>
        <dbReference type="EMBL" id="EAL71986.1"/>
    </source>
</evidence>
<protein>
    <recommendedName>
        <fullName evidence="5">Myotubularin phosphatase domain-containing protein</fullName>
    </recommendedName>
</protein>
<dbReference type="GO" id="GO:0005547">
    <property type="term" value="F:phosphatidylinositol-3,4,5-trisphosphate binding"/>
    <property type="evidence" value="ECO:0000314"/>
    <property type="project" value="dictyBase"/>
</dbReference>
<feature type="repeat" description="ANK" evidence="3">
    <location>
        <begin position="185"/>
        <end position="217"/>
    </location>
</feature>
<keyword evidence="7" id="KW-1185">Reference proteome</keyword>
<dbReference type="PROSITE" id="PS50297">
    <property type="entry name" value="ANK_REP_REGION"/>
    <property type="match status" value="4"/>
</dbReference>
<feature type="region of interest" description="Disordered" evidence="4">
    <location>
        <begin position="343"/>
        <end position="391"/>
    </location>
</feature>
<dbReference type="PANTHER" id="PTHR10807">
    <property type="entry name" value="MYOTUBULARIN-RELATED"/>
    <property type="match status" value="1"/>
</dbReference>
<dbReference type="eggNOG" id="KOG4471">
    <property type="taxonomic scope" value="Eukaryota"/>
</dbReference>
<dbReference type="Proteomes" id="UP000002195">
    <property type="component" value="Unassembled WGS sequence"/>
</dbReference>